<dbReference type="GO" id="GO:0009251">
    <property type="term" value="P:glucan catabolic process"/>
    <property type="evidence" value="ECO:0007669"/>
    <property type="project" value="TreeGrafter"/>
</dbReference>
<evidence type="ECO:0000313" key="7">
    <source>
        <dbReference type="EMBL" id="WAB82149.1"/>
    </source>
</evidence>
<evidence type="ECO:0000256" key="1">
    <source>
        <dbReference type="ARBA" id="ARBA00000966"/>
    </source>
</evidence>
<keyword evidence="4 5" id="KW-0326">Glycosidase</keyword>
<dbReference type="InterPro" id="IPR017853">
    <property type="entry name" value="GH"/>
</dbReference>
<evidence type="ECO:0000259" key="6">
    <source>
        <dbReference type="Pfam" id="PF00150"/>
    </source>
</evidence>
<dbReference type="InterPro" id="IPR018087">
    <property type="entry name" value="Glyco_hydro_5_CS"/>
</dbReference>
<dbReference type="PANTHER" id="PTHR34142">
    <property type="entry name" value="ENDO-BETA-1,4-GLUCANASE A"/>
    <property type="match status" value="1"/>
</dbReference>
<dbReference type="Pfam" id="PF00150">
    <property type="entry name" value="Cellulase"/>
    <property type="match status" value="1"/>
</dbReference>
<accession>A0A9E8MM35</accession>
<evidence type="ECO:0000256" key="2">
    <source>
        <dbReference type="ARBA" id="ARBA00012601"/>
    </source>
</evidence>
<dbReference type="SUPFAM" id="SSF51445">
    <property type="entry name" value="(Trans)glycosidases"/>
    <property type="match status" value="2"/>
</dbReference>
<dbReference type="GO" id="GO:0008810">
    <property type="term" value="F:cellulase activity"/>
    <property type="evidence" value="ECO:0007669"/>
    <property type="project" value="UniProtKB-EC"/>
</dbReference>
<comment type="similarity">
    <text evidence="5">Belongs to the glycosyl hydrolase 5 (cellulase A) family.</text>
</comment>
<dbReference type="Gene3D" id="3.20.20.80">
    <property type="entry name" value="Glycosidases"/>
    <property type="match status" value="2"/>
</dbReference>
<evidence type="ECO:0000256" key="4">
    <source>
        <dbReference type="ARBA" id="ARBA00023295"/>
    </source>
</evidence>
<proteinExistence type="inferred from homology"/>
<dbReference type="AlphaFoldDB" id="A0A9E8MM35"/>
<sequence length="410" mass="44696">MTTRIRRTRAARRRRMIAITAVALVAVMIAGVAAALVASGRPAPAPTAAPVEETPVPEPTALPEADALEGVGLDALQQRRIDELRTWAAWLEANGAEGYVGELGWADSPEWEQLADYWYRIAEQEELWTSLWAAGSHWGDSYPLTAYGASGGSDQLDVALPQAELLEAQDGGDQRHGVNLAGLEFSTEQGFSAAVPGVLGRDFFDEPEASFAYLADRGIDFVRLPFRWERLQPQLGGSLDEQHAAIIDAMLDAAALHGVDIVLDVHNYGRYLTSAEELRLGTPELPASALSDVWLRISERWGEHPAVVAYGLMNEPHSLGDDLAAEALRWEGVTQEVLTALRDAGDGMLVLVPGYDWSSLPRWTTTHADGWITDPADNFRYEAHHYWDAVGEGAYALPYADELAAVQVSD</sequence>
<keyword evidence="8" id="KW-1185">Reference proteome</keyword>
<dbReference type="PANTHER" id="PTHR34142:SF1">
    <property type="entry name" value="GLYCOSIDE HYDROLASE FAMILY 5 DOMAIN-CONTAINING PROTEIN"/>
    <property type="match status" value="1"/>
</dbReference>
<dbReference type="InterPro" id="IPR001547">
    <property type="entry name" value="Glyco_hydro_5"/>
</dbReference>
<protein>
    <recommendedName>
        <fullName evidence="2">cellulase</fullName>
        <ecNumber evidence="2">3.2.1.4</ecNumber>
    </recommendedName>
</protein>
<evidence type="ECO:0000256" key="3">
    <source>
        <dbReference type="ARBA" id="ARBA00022801"/>
    </source>
</evidence>
<gene>
    <name evidence="7" type="ORF">OVN18_03845</name>
</gene>
<dbReference type="RefSeq" id="WP_267782041.1">
    <property type="nucleotide sequence ID" value="NZ_CP113089.1"/>
</dbReference>
<reference evidence="7" key="1">
    <citation type="submission" date="2022-11" db="EMBL/GenBank/DDBJ databases">
        <title>Description of Microcella daejonensis nov. sp, isolated from riverside soil.</title>
        <authorList>
            <person name="Molina K.M."/>
            <person name="Kim S.B."/>
        </authorList>
    </citation>
    <scope>NUCLEOTIDE SEQUENCE</scope>
    <source>
        <strain evidence="7">MMS21-STM12</strain>
    </source>
</reference>
<organism evidence="7 8">
    <name type="scientific">Microcella daejeonensis</name>
    <dbReference type="NCBI Taxonomy" id="2994971"/>
    <lineage>
        <taxon>Bacteria</taxon>
        <taxon>Bacillati</taxon>
        <taxon>Actinomycetota</taxon>
        <taxon>Actinomycetes</taxon>
        <taxon>Micrococcales</taxon>
        <taxon>Microbacteriaceae</taxon>
        <taxon>Microcella</taxon>
    </lineage>
</organism>
<evidence type="ECO:0000313" key="8">
    <source>
        <dbReference type="Proteomes" id="UP001164706"/>
    </source>
</evidence>
<comment type="catalytic activity">
    <reaction evidence="1">
        <text>Endohydrolysis of (1-&gt;4)-beta-D-glucosidic linkages in cellulose, lichenin and cereal beta-D-glucans.</text>
        <dbReference type="EC" id="3.2.1.4"/>
    </reaction>
</comment>
<name>A0A9E8MM35_9MICO</name>
<feature type="domain" description="Glycoside hydrolase family 5" evidence="6">
    <location>
        <begin position="199"/>
        <end position="394"/>
    </location>
</feature>
<dbReference type="KEGG" id="mdb:OVN18_03845"/>
<dbReference type="PROSITE" id="PS00659">
    <property type="entry name" value="GLYCOSYL_HYDROL_F5"/>
    <property type="match status" value="1"/>
</dbReference>
<keyword evidence="3 5" id="KW-0378">Hydrolase</keyword>
<dbReference type="EC" id="3.2.1.4" evidence="2"/>
<dbReference type="EMBL" id="CP113089">
    <property type="protein sequence ID" value="WAB82149.1"/>
    <property type="molecule type" value="Genomic_DNA"/>
</dbReference>
<dbReference type="Proteomes" id="UP001164706">
    <property type="component" value="Chromosome"/>
</dbReference>
<evidence type="ECO:0000256" key="5">
    <source>
        <dbReference type="RuleBase" id="RU361153"/>
    </source>
</evidence>